<dbReference type="InterPro" id="IPR002645">
    <property type="entry name" value="STAS_dom"/>
</dbReference>
<evidence type="ECO:0000313" key="5">
    <source>
        <dbReference type="Proteomes" id="UP000607796"/>
    </source>
</evidence>
<protein>
    <recommendedName>
        <fullName evidence="2">Anti-sigma factor antagonist</fullName>
    </recommendedName>
</protein>
<dbReference type="InterPro" id="IPR003658">
    <property type="entry name" value="Anti-sigma_ant"/>
</dbReference>
<sequence length="124" mass="12990">MKLKSRGIDPQVVSLCDARIDAAVAIQFKDAMRAIQSPTAGRVILDLSAVDFVDSSGLGAIVAAKKSMAPGQQLDLAGLSPMVERVFRLTRMDTIFDLYLTLAEAEAAGADRPGVSLSVGKPGS</sequence>
<name>A0ABR9X6A4_9RHOB</name>
<reference evidence="4 5" key="1">
    <citation type="journal article" date="2021" name="Int. J. Syst. Evol. Microbiol.">
        <title>Salipiger mangrovisoli sp. nov., isolated from mangrove soil and the proposal for the reclassification of Paraphaeobacter pallidus as Salipiger pallidus comb. nov.</title>
        <authorList>
            <person name="Du J."/>
            <person name="Liu Y."/>
            <person name="Pei T."/>
            <person name="Deng M.R."/>
            <person name="Zhu H."/>
        </authorList>
    </citation>
    <scope>NUCLEOTIDE SEQUENCE [LARGE SCALE GENOMIC DNA]</scope>
    <source>
        <strain evidence="4 5">6D45A</strain>
    </source>
</reference>
<keyword evidence="5" id="KW-1185">Reference proteome</keyword>
<comment type="caution">
    <text evidence="4">The sequence shown here is derived from an EMBL/GenBank/DDBJ whole genome shotgun (WGS) entry which is preliminary data.</text>
</comment>
<dbReference type="Gene3D" id="3.30.750.24">
    <property type="entry name" value="STAS domain"/>
    <property type="match status" value="1"/>
</dbReference>
<dbReference type="NCBIfam" id="TIGR00377">
    <property type="entry name" value="ant_ant_sig"/>
    <property type="match status" value="1"/>
</dbReference>
<proteinExistence type="inferred from homology"/>
<comment type="similarity">
    <text evidence="1 2">Belongs to the anti-sigma-factor antagonist family.</text>
</comment>
<dbReference type="RefSeq" id="WP_194136422.1">
    <property type="nucleotide sequence ID" value="NZ_JADFFK010000016.1"/>
</dbReference>
<evidence type="ECO:0000256" key="1">
    <source>
        <dbReference type="ARBA" id="ARBA00009013"/>
    </source>
</evidence>
<dbReference type="Pfam" id="PF01740">
    <property type="entry name" value="STAS"/>
    <property type="match status" value="1"/>
</dbReference>
<evidence type="ECO:0000256" key="2">
    <source>
        <dbReference type="RuleBase" id="RU003749"/>
    </source>
</evidence>
<accession>A0ABR9X6A4</accession>
<dbReference type="SUPFAM" id="SSF52091">
    <property type="entry name" value="SpoIIaa-like"/>
    <property type="match status" value="1"/>
</dbReference>
<dbReference type="PANTHER" id="PTHR33495">
    <property type="entry name" value="ANTI-SIGMA FACTOR ANTAGONIST TM_1081-RELATED-RELATED"/>
    <property type="match status" value="1"/>
</dbReference>
<dbReference type="InterPro" id="IPR036513">
    <property type="entry name" value="STAS_dom_sf"/>
</dbReference>
<dbReference type="EMBL" id="JADFFK010000016">
    <property type="protein sequence ID" value="MBE9639133.1"/>
    <property type="molecule type" value="Genomic_DNA"/>
</dbReference>
<gene>
    <name evidence="4" type="ORF">IQ782_19950</name>
</gene>
<evidence type="ECO:0000259" key="3">
    <source>
        <dbReference type="PROSITE" id="PS50801"/>
    </source>
</evidence>
<feature type="domain" description="STAS" evidence="3">
    <location>
        <begin position="17"/>
        <end position="109"/>
    </location>
</feature>
<dbReference type="CDD" id="cd07043">
    <property type="entry name" value="STAS_anti-anti-sigma_factors"/>
    <property type="match status" value="1"/>
</dbReference>
<dbReference type="PROSITE" id="PS50801">
    <property type="entry name" value="STAS"/>
    <property type="match status" value="1"/>
</dbReference>
<evidence type="ECO:0000313" key="4">
    <source>
        <dbReference type="EMBL" id="MBE9639133.1"/>
    </source>
</evidence>
<organism evidence="4 5">
    <name type="scientific">Salipiger mangrovisoli</name>
    <dbReference type="NCBI Taxonomy" id="2865933"/>
    <lineage>
        <taxon>Bacteria</taxon>
        <taxon>Pseudomonadati</taxon>
        <taxon>Pseudomonadota</taxon>
        <taxon>Alphaproteobacteria</taxon>
        <taxon>Rhodobacterales</taxon>
        <taxon>Roseobacteraceae</taxon>
        <taxon>Salipiger</taxon>
    </lineage>
</organism>
<dbReference type="PANTHER" id="PTHR33495:SF2">
    <property type="entry name" value="ANTI-SIGMA FACTOR ANTAGONIST TM_1081-RELATED"/>
    <property type="match status" value="1"/>
</dbReference>
<dbReference type="Proteomes" id="UP000607796">
    <property type="component" value="Unassembled WGS sequence"/>
</dbReference>